<comment type="caution">
    <text evidence="1">The sequence shown here is derived from an EMBL/GenBank/DDBJ whole genome shotgun (WGS) entry which is preliminary data.</text>
</comment>
<evidence type="ECO:0000313" key="2">
    <source>
        <dbReference type="Proteomes" id="UP001629235"/>
    </source>
</evidence>
<proteinExistence type="predicted"/>
<organism evidence="1 2">
    <name type="scientific">Paraburkholderia rhynchosiae</name>
    <dbReference type="NCBI Taxonomy" id="487049"/>
    <lineage>
        <taxon>Bacteria</taxon>
        <taxon>Pseudomonadati</taxon>
        <taxon>Pseudomonadota</taxon>
        <taxon>Betaproteobacteria</taxon>
        <taxon>Burkholderiales</taxon>
        <taxon>Burkholderiaceae</taxon>
        <taxon>Paraburkholderia</taxon>
    </lineage>
</organism>
<dbReference type="EMBL" id="JAQQDW010000066">
    <property type="protein sequence ID" value="MFM0106909.1"/>
    <property type="molecule type" value="Genomic_DNA"/>
</dbReference>
<name>A0ACC7NIF8_9BURK</name>
<sequence>MARVLTRNEGLAKDRALLAASLQAFSEERAAEVKAHMGSLAAVSALQKAAETGEDSMCNPWPFMASIIVH</sequence>
<gene>
    <name evidence="1" type="ORF">PQR01_26315</name>
</gene>
<keyword evidence="2" id="KW-1185">Reference proteome</keyword>
<protein>
    <submittedName>
        <fullName evidence="1">Uncharacterized protein</fullName>
    </submittedName>
</protein>
<evidence type="ECO:0000313" key="1">
    <source>
        <dbReference type="EMBL" id="MFM0106909.1"/>
    </source>
</evidence>
<reference evidence="1 2" key="1">
    <citation type="journal article" date="2024" name="Chem. Sci.">
        <title>Discovery of megapolipeptins by genome mining of a Burkholderiales bacteria collection.</title>
        <authorList>
            <person name="Paulo B.S."/>
            <person name="Recchia M.J.J."/>
            <person name="Lee S."/>
            <person name="Fergusson C.H."/>
            <person name="Romanowski S.B."/>
            <person name="Hernandez A."/>
            <person name="Krull N."/>
            <person name="Liu D.Y."/>
            <person name="Cavanagh H."/>
            <person name="Bos A."/>
            <person name="Gray C.A."/>
            <person name="Murphy B.T."/>
            <person name="Linington R.G."/>
            <person name="Eustaquio A.S."/>
        </authorList>
    </citation>
    <scope>NUCLEOTIDE SEQUENCE [LARGE SCALE GENOMIC DNA]</scope>
    <source>
        <strain evidence="1 2">RL18-126-BIB-B</strain>
    </source>
</reference>
<dbReference type="Proteomes" id="UP001629235">
    <property type="component" value="Unassembled WGS sequence"/>
</dbReference>
<accession>A0ACC7NIF8</accession>